<comment type="caution">
    <text evidence="2">The sequence shown here is derived from an EMBL/GenBank/DDBJ whole genome shotgun (WGS) entry which is preliminary data.</text>
</comment>
<name>A0A9D7SVZ6_9BACT</name>
<dbReference type="Proteomes" id="UP000808337">
    <property type="component" value="Unassembled WGS sequence"/>
</dbReference>
<organism evidence="2 3">
    <name type="scientific">Candidatus Opimibacter skivensis</name>
    <dbReference type="NCBI Taxonomy" id="2982028"/>
    <lineage>
        <taxon>Bacteria</taxon>
        <taxon>Pseudomonadati</taxon>
        <taxon>Bacteroidota</taxon>
        <taxon>Saprospiria</taxon>
        <taxon>Saprospirales</taxon>
        <taxon>Saprospiraceae</taxon>
        <taxon>Candidatus Opimibacter</taxon>
    </lineage>
</organism>
<sequence>MTHGLIVADHTGGAGVNMMLINGTSTIDTVWCQTIPILAHHYYRFTGWTCPFNTIAPPIFLVRFNEQLSDTIFTDTTLCLWQQIDPTIWYSGDSVFAHICLTNASGIIGEGNDYAIDDLSLIELCQAHDSVSIAVIADVAPVPVITGDTLLCDGDMAVYTASFAPGANILSYTWTPSSAGAIISGQGTDQLKVFWNGVGNAHVCLDVETNCQTNSACLDAHIGIIPFPEQVTGPPFLCPGEFGTYTVPFDAAVDEYNWSITSGINIISGQGTNTLQVQWSNTPSADLCLELVNECGTSTSCITITQFSGYTTILDTVLCGSNTIVVNNHTYGNGIWSGTELIPSSTGCDSVVEIQITPVNAFEMMTTKKLCPGDSLYLQGAFQTQAGSYIDTFLQYTIVIVSSSQSLFLPLLTPHGLYPRLVILLLRGLRSQLSMRAIVIV</sequence>
<dbReference type="InterPro" id="IPR045829">
    <property type="entry name" value="PKD_6"/>
</dbReference>
<dbReference type="Pfam" id="PF19408">
    <property type="entry name" value="PKD_6"/>
    <property type="match status" value="2"/>
</dbReference>
<gene>
    <name evidence="2" type="ORF">IPP15_12065</name>
</gene>
<dbReference type="EMBL" id="JADKGY010000009">
    <property type="protein sequence ID" value="MBK9983136.1"/>
    <property type="molecule type" value="Genomic_DNA"/>
</dbReference>
<proteinExistence type="predicted"/>
<protein>
    <recommendedName>
        <fullName evidence="1">PKD-like domain-containing protein</fullName>
    </recommendedName>
</protein>
<evidence type="ECO:0000313" key="3">
    <source>
        <dbReference type="Proteomes" id="UP000808337"/>
    </source>
</evidence>
<feature type="domain" description="PKD-like" evidence="1">
    <location>
        <begin position="228"/>
        <end position="300"/>
    </location>
</feature>
<reference evidence="2 3" key="1">
    <citation type="submission" date="2020-10" db="EMBL/GenBank/DDBJ databases">
        <title>Connecting structure to function with the recovery of over 1000 high-quality activated sludge metagenome-assembled genomes encoding full-length rRNA genes using long-read sequencing.</title>
        <authorList>
            <person name="Singleton C.M."/>
            <person name="Petriglieri F."/>
            <person name="Kristensen J.M."/>
            <person name="Kirkegaard R.H."/>
            <person name="Michaelsen T.Y."/>
            <person name="Andersen M.H."/>
            <person name="Karst S.M."/>
            <person name="Dueholm M.S."/>
            <person name="Nielsen P.H."/>
            <person name="Albertsen M."/>
        </authorList>
    </citation>
    <scope>NUCLEOTIDE SEQUENCE [LARGE SCALE GENOMIC DNA]</scope>
    <source>
        <strain evidence="2">Ribe_18-Q3-R11-54_MAXAC.273</strain>
    </source>
</reference>
<dbReference type="AlphaFoldDB" id="A0A9D7SVZ6"/>
<feature type="domain" description="PKD-like" evidence="1">
    <location>
        <begin position="142"/>
        <end position="215"/>
    </location>
</feature>
<evidence type="ECO:0000313" key="2">
    <source>
        <dbReference type="EMBL" id="MBK9983136.1"/>
    </source>
</evidence>
<accession>A0A9D7SVZ6</accession>
<evidence type="ECO:0000259" key="1">
    <source>
        <dbReference type="Pfam" id="PF19408"/>
    </source>
</evidence>